<reference evidence="1" key="1">
    <citation type="journal article" date="2021" name="Proc. Natl. Acad. Sci. U.S.A.">
        <title>A Catalog of Tens of Thousands of Viruses from Human Metagenomes Reveals Hidden Associations with Chronic Diseases.</title>
        <authorList>
            <person name="Tisza M.J."/>
            <person name="Buck C.B."/>
        </authorList>
    </citation>
    <scope>NUCLEOTIDE SEQUENCE</scope>
    <source>
        <strain evidence="1">CtvuW5</strain>
    </source>
</reference>
<evidence type="ECO:0000313" key="1">
    <source>
        <dbReference type="EMBL" id="DAF86837.1"/>
    </source>
</evidence>
<sequence length="64" mass="7800">MANLLIVLVICIAVFLLCREFMCWYWKINEHLDNQQKIIDKLNKLDDIERQLKYIDKNTMKKDN</sequence>
<protein>
    <submittedName>
        <fullName evidence="1">Phosphoprotein</fullName>
    </submittedName>
</protein>
<accession>A0A8S5TX90</accession>
<name>A0A8S5TX90_9CAUD</name>
<dbReference type="EMBL" id="BK015953">
    <property type="protein sequence ID" value="DAF86837.1"/>
    <property type="molecule type" value="Genomic_DNA"/>
</dbReference>
<proteinExistence type="predicted"/>
<organism evidence="1">
    <name type="scientific">Siphoviridae sp. ctvuW5</name>
    <dbReference type="NCBI Taxonomy" id="2825725"/>
    <lineage>
        <taxon>Viruses</taxon>
        <taxon>Duplodnaviria</taxon>
        <taxon>Heunggongvirae</taxon>
        <taxon>Uroviricota</taxon>
        <taxon>Caudoviricetes</taxon>
    </lineage>
</organism>